<dbReference type="PANTHER" id="PTHR35811:SF1">
    <property type="entry name" value="HTH OST-TYPE DOMAIN-CONTAINING PROTEIN"/>
    <property type="match status" value="1"/>
</dbReference>
<dbReference type="RefSeq" id="WP_110264474.1">
    <property type="nucleotide sequence ID" value="NZ_CAKZQT010000021.1"/>
</dbReference>
<evidence type="ECO:0000313" key="3">
    <source>
        <dbReference type="Proteomes" id="UP000248330"/>
    </source>
</evidence>
<gene>
    <name evidence="2" type="ORF">C8D93_103115</name>
</gene>
<dbReference type="InterPro" id="IPR025605">
    <property type="entry name" value="OST-HTH/LOTUS_dom"/>
</dbReference>
<comment type="caution">
    <text evidence="2">The sequence shown here is derived from an EMBL/GenBank/DDBJ whole genome shotgun (WGS) entry which is preliminary data.</text>
</comment>
<dbReference type="PROSITE" id="PS51644">
    <property type="entry name" value="HTH_OST"/>
    <property type="match status" value="1"/>
</dbReference>
<dbReference type="Gene3D" id="3.30.420.610">
    <property type="entry name" value="LOTUS domain-like"/>
    <property type="match status" value="1"/>
</dbReference>
<dbReference type="Gene3D" id="3.40.50.1010">
    <property type="entry name" value="5'-nuclease"/>
    <property type="match status" value="1"/>
</dbReference>
<dbReference type="CDD" id="cd11297">
    <property type="entry name" value="PIN_LabA-like_N_1"/>
    <property type="match status" value="1"/>
</dbReference>
<accession>A0A318EAN6</accession>
<keyword evidence="3" id="KW-1185">Reference proteome</keyword>
<name>A0A318EAN6_9GAMM</name>
<organism evidence="2 3">
    <name type="scientific">Sinimarinibacterium flocculans</name>
    <dbReference type="NCBI Taxonomy" id="985250"/>
    <lineage>
        <taxon>Bacteria</taxon>
        <taxon>Pseudomonadati</taxon>
        <taxon>Pseudomonadota</taxon>
        <taxon>Gammaproteobacteria</taxon>
        <taxon>Nevskiales</taxon>
        <taxon>Nevskiaceae</taxon>
        <taxon>Sinimarinibacterium</taxon>
    </lineage>
</organism>
<dbReference type="CDD" id="cd10146">
    <property type="entry name" value="LabA_like_C"/>
    <property type="match status" value="1"/>
</dbReference>
<dbReference type="OrthoDB" id="9783963at2"/>
<reference evidence="2 3" key="1">
    <citation type="submission" date="2018-04" db="EMBL/GenBank/DDBJ databases">
        <title>Genomic Encyclopedia of Type Strains, Phase IV (KMG-IV): sequencing the most valuable type-strain genomes for metagenomic binning, comparative biology and taxonomic classification.</title>
        <authorList>
            <person name="Goeker M."/>
        </authorList>
    </citation>
    <scope>NUCLEOTIDE SEQUENCE [LARGE SCALE GENOMIC DNA]</scope>
    <source>
        <strain evidence="2 3">DSM 104150</strain>
    </source>
</reference>
<protein>
    <submittedName>
        <fullName evidence="2">OST-HTH/LOTUS domain-containing protein</fullName>
    </submittedName>
</protein>
<dbReference type="Pfam" id="PF12872">
    <property type="entry name" value="OST-HTH"/>
    <property type="match status" value="1"/>
</dbReference>
<dbReference type="EMBL" id="QICN01000003">
    <property type="protein sequence ID" value="PXV69541.1"/>
    <property type="molecule type" value="Genomic_DNA"/>
</dbReference>
<dbReference type="Pfam" id="PF01936">
    <property type="entry name" value="NYN"/>
    <property type="match status" value="1"/>
</dbReference>
<dbReference type="InterPro" id="IPR041966">
    <property type="entry name" value="LOTUS-like"/>
</dbReference>
<evidence type="ECO:0000259" key="1">
    <source>
        <dbReference type="PROSITE" id="PS51644"/>
    </source>
</evidence>
<dbReference type="InterPro" id="IPR021139">
    <property type="entry name" value="NYN"/>
</dbReference>
<dbReference type="Proteomes" id="UP000248330">
    <property type="component" value="Unassembled WGS sequence"/>
</dbReference>
<proteinExistence type="predicted"/>
<dbReference type="AlphaFoldDB" id="A0A318EAN6"/>
<sequence length="248" mass="27377">MAEPTRKLAVLIDADNTQPGIAEALLAEIAKYGVASVKRIYGDWTLPNLKGWKEMLAEHAIQPVQQFRYTTGKNATDGRMIIDAMDLLYTERFDGFCLVSSDSDFTGLASRLRESGMTVFGFGERKTPGSLVSACDKFVYLDVLRESASDEAEARPKPKPAATLKQDAKLVRLLREAVDAASDDEGWAGLGAVGSLISKQAPDFDSRNYGFKKLSELVVATALFEIDERKSADGKQKTLYLRDKRRKN</sequence>
<dbReference type="PANTHER" id="PTHR35811">
    <property type="entry name" value="SLR1870 PROTEIN"/>
    <property type="match status" value="1"/>
</dbReference>
<dbReference type="GO" id="GO:0004540">
    <property type="term" value="F:RNA nuclease activity"/>
    <property type="evidence" value="ECO:0007669"/>
    <property type="project" value="InterPro"/>
</dbReference>
<feature type="domain" description="HTH OST-type" evidence="1">
    <location>
        <begin position="166"/>
        <end position="243"/>
    </location>
</feature>
<evidence type="ECO:0000313" key="2">
    <source>
        <dbReference type="EMBL" id="PXV69541.1"/>
    </source>
</evidence>